<dbReference type="AlphaFoldDB" id="A0A139AAE5"/>
<accession>A0A139AAE5</accession>
<dbReference type="PANTHER" id="PTHR11133:SF22">
    <property type="entry name" value="ALPHA-AMINOADIPIC SEMIALDEHYDE SYNTHASE, MITOCHONDRIAL"/>
    <property type="match status" value="1"/>
</dbReference>
<dbReference type="Pfam" id="PF03435">
    <property type="entry name" value="Sacchrp_dh_NADP"/>
    <property type="match status" value="1"/>
</dbReference>
<dbReference type="FunFam" id="3.40.50.720:FF:000072">
    <property type="entry name" value="Saccharopine dehydrogenase [NADP(+), L-glutamate-forming]"/>
    <property type="match status" value="1"/>
</dbReference>
<evidence type="ECO:0000256" key="2">
    <source>
        <dbReference type="ARBA" id="ARBA00023002"/>
    </source>
</evidence>
<dbReference type="GO" id="GO:0005737">
    <property type="term" value="C:cytoplasm"/>
    <property type="evidence" value="ECO:0007669"/>
    <property type="project" value="TreeGrafter"/>
</dbReference>
<dbReference type="SUPFAM" id="SSF51735">
    <property type="entry name" value="NAD(P)-binding Rossmann-fold domains"/>
    <property type="match status" value="1"/>
</dbReference>
<dbReference type="SUPFAM" id="SSF55347">
    <property type="entry name" value="Glyceraldehyde-3-phosphate dehydrogenase-like, C-terminal domain"/>
    <property type="match status" value="1"/>
</dbReference>
<proteinExistence type="predicted"/>
<organism evidence="6 7">
    <name type="scientific">Gonapodya prolifera (strain JEL478)</name>
    <name type="common">Monoblepharis prolifera</name>
    <dbReference type="NCBI Taxonomy" id="1344416"/>
    <lineage>
        <taxon>Eukaryota</taxon>
        <taxon>Fungi</taxon>
        <taxon>Fungi incertae sedis</taxon>
        <taxon>Chytridiomycota</taxon>
        <taxon>Chytridiomycota incertae sedis</taxon>
        <taxon>Monoblepharidomycetes</taxon>
        <taxon>Monoblepharidales</taxon>
        <taxon>Gonapodyaceae</taxon>
        <taxon>Gonapodya</taxon>
    </lineage>
</organism>
<dbReference type="Gene3D" id="1.10.1870.10">
    <property type="entry name" value="Domain 3, Saccharopine reductase"/>
    <property type="match status" value="1"/>
</dbReference>
<evidence type="ECO:0000313" key="7">
    <source>
        <dbReference type="Proteomes" id="UP000070544"/>
    </source>
</evidence>
<dbReference type="InterPro" id="IPR051168">
    <property type="entry name" value="AASS"/>
</dbReference>
<dbReference type="Gene3D" id="3.30.360.10">
    <property type="entry name" value="Dihydrodipicolinate Reductase, domain 2"/>
    <property type="match status" value="1"/>
</dbReference>
<sequence length="448" mass="48818">MAPKSILLLGSGFVAGPCAEYLLRNPDNSVTIASRRIEPAQKLAGNHPRATPISLDVSSDAALENEIAKHDLVISLIPYTHHATVIKAAIKHKKHVVTTSYVSPAMEELHEQAVAAGITVFNEIGVDPGVDHLYALKTIDDVHSAGGKILSFTSWCGGLPAPEDSNNPLGYKFSWSSRGVLLALRNNAKFLENGKVVDIKGEDLMLSAKPIFTGYPGFAFEGYANRDSTPYAKRYDIPEAQTVIRGTLRFAGFPRFVKALVDCGLLQDDKREYLAASSSPLAWRDFLARLLGTPNDEQSLENALIAKCKLEGADKDRVLHGFKWLGLLSATPVKPLGTPLDTLCAVLEEKMQYGEGERDLVFLQHRFDCELKDGSKETRFSTGAWFGKPNGTTAMALTVGLPCGVATQMVLDGRISKKGVLAPMSKDLWEPLLLELKKEGIEMEESVL</sequence>
<keyword evidence="7" id="KW-1185">Reference proteome</keyword>
<feature type="domain" description="Saccharopine dehydrogenase NADP binding" evidence="4">
    <location>
        <begin position="6"/>
        <end position="120"/>
    </location>
</feature>
<dbReference type="OMA" id="WNYKFTW"/>
<name>A0A139AAE5_GONPJ</name>
<dbReference type="Proteomes" id="UP000070544">
    <property type="component" value="Unassembled WGS sequence"/>
</dbReference>
<keyword evidence="3" id="KW-0028">Amino-acid biosynthesis</keyword>
<dbReference type="InterPro" id="IPR032095">
    <property type="entry name" value="Sacchrp_dh-like_C"/>
</dbReference>
<evidence type="ECO:0000256" key="3">
    <source>
        <dbReference type="ARBA" id="ARBA00023154"/>
    </source>
</evidence>
<keyword evidence="2" id="KW-0560">Oxidoreductase</keyword>
<dbReference type="Pfam" id="PF16653">
    <property type="entry name" value="Sacchrp_dh_C"/>
    <property type="match status" value="1"/>
</dbReference>
<dbReference type="FunFam" id="3.30.360.10:FF:000008">
    <property type="entry name" value="Alpha-aminoadipic semialdehyde synthase, mitochondrial"/>
    <property type="match status" value="1"/>
</dbReference>
<dbReference type="OrthoDB" id="10059875at2759"/>
<dbReference type="Gene3D" id="3.40.50.720">
    <property type="entry name" value="NAD(P)-binding Rossmann-like Domain"/>
    <property type="match status" value="1"/>
</dbReference>
<dbReference type="InterPro" id="IPR005097">
    <property type="entry name" value="Sacchrp_dh_NADP-bd"/>
</dbReference>
<dbReference type="EMBL" id="KQ965776">
    <property type="protein sequence ID" value="KXS13659.1"/>
    <property type="molecule type" value="Genomic_DNA"/>
</dbReference>
<gene>
    <name evidence="6" type="ORF">M427DRAFT_33830</name>
</gene>
<keyword evidence="3" id="KW-0457">Lysine biosynthesis</keyword>
<protein>
    <submittedName>
        <fullName evidence="6">Saccharopine dehydrogenase</fullName>
    </submittedName>
</protein>
<evidence type="ECO:0000256" key="1">
    <source>
        <dbReference type="ARBA" id="ARBA00022857"/>
    </source>
</evidence>
<evidence type="ECO:0000313" key="6">
    <source>
        <dbReference type="EMBL" id="KXS13659.1"/>
    </source>
</evidence>
<reference evidence="6 7" key="1">
    <citation type="journal article" date="2015" name="Genome Biol. Evol.">
        <title>Phylogenomic analyses indicate that early fungi evolved digesting cell walls of algal ancestors of land plants.</title>
        <authorList>
            <person name="Chang Y."/>
            <person name="Wang S."/>
            <person name="Sekimoto S."/>
            <person name="Aerts A.L."/>
            <person name="Choi C."/>
            <person name="Clum A."/>
            <person name="LaButti K.M."/>
            <person name="Lindquist E.A."/>
            <person name="Yee Ngan C."/>
            <person name="Ohm R.A."/>
            <person name="Salamov A.A."/>
            <person name="Grigoriev I.V."/>
            <person name="Spatafora J.W."/>
            <person name="Berbee M.L."/>
        </authorList>
    </citation>
    <scope>NUCLEOTIDE SEQUENCE [LARGE SCALE GENOMIC DNA]</scope>
    <source>
        <strain evidence="6 7">JEL478</strain>
    </source>
</reference>
<evidence type="ECO:0000259" key="4">
    <source>
        <dbReference type="Pfam" id="PF03435"/>
    </source>
</evidence>
<evidence type="ECO:0000259" key="5">
    <source>
        <dbReference type="Pfam" id="PF16653"/>
    </source>
</evidence>
<keyword evidence="1" id="KW-0521">NADP</keyword>
<dbReference type="InterPro" id="IPR036291">
    <property type="entry name" value="NAD(P)-bd_dom_sf"/>
</dbReference>
<feature type="domain" description="Saccharopine dehydrogenase-like C-terminal" evidence="5">
    <location>
        <begin position="125"/>
        <end position="441"/>
    </location>
</feature>
<dbReference type="GO" id="GO:0019878">
    <property type="term" value="P:lysine biosynthetic process via aminoadipic acid"/>
    <property type="evidence" value="ECO:0007669"/>
    <property type="project" value="EnsemblFungi"/>
</dbReference>
<dbReference type="PANTHER" id="PTHR11133">
    <property type="entry name" value="SACCHAROPINE DEHYDROGENASE"/>
    <property type="match status" value="1"/>
</dbReference>
<dbReference type="STRING" id="1344416.A0A139AAE5"/>
<dbReference type="GO" id="GO:0004755">
    <property type="term" value="F:saccharopine dehydrogenase (NADP+, L-glutamate-forming) activity"/>
    <property type="evidence" value="ECO:0007669"/>
    <property type="project" value="EnsemblFungi"/>
</dbReference>